<keyword evidence="4" id="KW-0276">Fatty acid metabolism</keyword>
<dbReference type="Gene3D" id="3.30.1050.10">
    <property type="entry name" value="SCP2 sterol-binding domain"/>
    <property type="match status" value="1"/>
</dbReference>
<keyword evidence="8" id="KW-0456">Lyase</keyword>
<dbReference type="InterPro" id="IPR002539">
    <property type="entry name" value="MaoC-like_dom"/>
</dbReference>
<dbReference type="InterPro" id="IPR036527">
    <property type="entry name" value="SCP2_sterol-bd_dom_sf"/>
</dbReference>
<dbReference type="SUPFAM" id="SSF55718">
    <property type="entry name" value="SCP-like"/>
    <property type="match status" value="1"/>
</dbReference>
<dbReference type="STRING" id="578462.A0A0L0T998"/>
<evidence type="ECO:0000256" key="4">
    <source>
        <dbReference type="ARBA" id="ARBA00022832"/>
    </source>
</evidence>
<reference evidence="13" key="2">
    <citation type="submission" date="2009-11" db="EMBL/GenBank/DDBJ databases">
        <title>The Genome Sequence of Allomyces macrogynus strain ATCC 38327.</title>
        <authorList>
            <consortium name="The Broad Institute Genome Sequencing Platform"/>
            <person name="Russ C."/>
            <person name="Cuomo C."/>
            <person name="Shea T."/>
            <person name="Young S.K."/>
            <person name="Zeng Q."/>
            <person name="Koehrsen M."/>
            <person name="Haas B."/>
            <person name="Borodovsky M."/>
            <person name="Guigo R."/>
            <person name="Alvarado L."/>
            <person name="Berlin A."/>
            <person name="Borenstein D."/>
            <person name="Chen Z."/>
            <person name="Engels R."/>
            <person name="Freedman E."/>
            <person name="Gellesch M."/>
            <person name="Goldberg J."/>
            <person name="Griggs A."/>
            <person name="Gujja S."/>
            <person name="Heiman D."/>
            <person name="Hepburn T."/>
            <person name="Howarth C."/>
            <person name="Jen D."/>
            <person name="Larson L."/>
            <person name="Lewis B."/>
            <person name="Mehta T."/>
            <person name="Park D."/>
            <person name="Pearson M."/>
            <person name="Roberts A."/>
            <person name="Saif S."/>
            <person name="Shenoy N."/>
            <person name="Sisk P."/>
            <person name="Stolte C."/>
            <person name="Sykes S."/>
            <person name="Walk T."/>
            <person name="White J."/>
            <person name="Yandava C."/>
            <person name="Burger G."/>
            <person name="Gray M.W."/>
            <person name="Holland P.W.H."/>
            <person name="King N."/>
            <person name="Lang F.B.F."/>
            <person name="Roger A.J."/>
            <person name="Ruiz-Trillo I."/>
            <person name="Lander E."/>
            <person name="Nusbaum C."/>
        </authorList>
    </citation>
    <scope>NUCLEOTIDE SEQUENCE [LARGE SCALE GENOMIC DNA]</scope>
    <source>
        <strain evidence="13">ATCC 38327</strain>
    </source>
</reference>
<keyword evidence="6" id="KW-0443">Lipid metabolism</keyword>
<dbReference type="GO" id="GO:0005777">
    <property type="term" value="C:peroxisome"/>
    <property type="evidence" value="ECO:0007669"/>
    <property type="project" value="UniProtKB-SubCell"/>
</dbReference>
<dbReference type="PANTHER" id="PTHR45024">
    <property type="entry name" value="DEHYDROGENASES, SHORT CHAIN"/>
    <property type="match status" value="1"/>
</dbReference>
<evidence type="ECO:0000313" key="13">
    <source>
        <dbReference type="Proteomes" id="UP000054350"/>
    </source>
</evidence>
<evidence type="ECO:0000256" key="7">
    <source>
        <dbReference type="ARBA" id="ARBA00023140"/>
    </source>
</evidence>
<dbReference type="Gene3D" id="3.40.50.720">
    <property type="entry name" value="NAD(P)-binding Rossmann-like Domain"/>
    <property type="match status" value="2"/>
</dbReference>
<evidence type="ECO:0000259" key="11">
    <source>
        <dbReference type="Pfam" id="PF22622"/>
    </source>
</evidence>
<dbReference type="Pfam" id="PF02036">
    <property type="entry name" value="SCP2"/>
    <property type="match status" value="1"/>
</dbReference>
<comment type="pathway">
    <text evidence="2">Lipid metabolism.</text>
</comment>
<dbReference type="CDD" id="cd03448">
    <property type="entry name" value="HDE_HSD"/>
    <property type="match status" value="1"/>
</dbReference>
<dbReference type="InterPro" id="IPR003033">
    <property type="entry name" value="SCP2_sterol-bd_dom"/>
</dbReference>
<dbReference type="InterPro" id="IPR051687">
    <property type="entry name" value="Peroxisomal_Beta-Oxidation"/>
</dbReference>
<dbReference type="FunFam" id="3.10.129.10:FF:000013">
    <property type="entry name" value="Peroxisomal multifunctional enzyme type 2"/>
    <property type="match status" value="1"/>
</dbReference>
<dbReference type="Pfam" id="PF01575">
    <property type="entry name" value="MaoC_dehydratas"/>
    <property type="match status" value="1"/>
</dbReference>
<keyword evidence="13" id="KW-1185">Reference proteome</keyword>
<evidence type="ECO:0008006" key="14">
    <source>
        <dbReference type="Google" id="ProtNLM"/>
    </source>
</evidence>
<evidence type="ECO:0000313" key="12">
    <source>
        <dbReference type="EMBL" id="KNE71290.1"/>
    </source>
</evidence>
<dbReference type="FunFam" id="3.30.1050.10:FF:000001">
    <property type="entry name" value="Putative Non-specific lipid-transfer protein"/>
    <property type="match status" value="1"/>
</dbReference>
<dbReference type="PANTHER" id="PTHR45024:SF2">
    <property type="entry name" value="SCP2 DOMAIN-CONTAINING PROTEIN"/>
    <property type="match status" value="1"/>
</dbReference>
<gene>
    <name evidence="12" type="ORF">AMAG_20329</name>
</gene>
<dbReference type="InterPro" id="IPR029069">
    <property type="entry name" value="HotDog_dom_sf"/>
</dbReference>
<proteinExistence type="inferred from homology"/>
<dbReference type="eggNOG" id="KOG1206">
    <property type="taxonomic scope" value="Eukaryota"/>
</dbReference>
<evidence type="ECO:0000259" key="10">
    <source>
        <dbReference type="Pfam" id="PF02036"/>
    </source>
</evidence>
<evidence type="ECO:0000256" key="3">
    <source>
        <dbReference type="ARBA" id="ARBA00006484"/>
    </source>
</evidence>
<dbReference type="OrthoDB" id="3592703at2759"/>
<accession>A0A0L0T998</accession>
<keyword evidence="5" id="KW-0560">Oxidoreductase</keyword>
<reference evidence="12 13" key="1">
    <citation type="submission" date="2009-11" db="EMBL/GenBank/DDBJ databases">
        <title>Annotation of Allomyces macrogynus ATCC 38327.</title>
        <authorList>
            <consortium name="The Broad Institute Genome Sequencing Platform"/>
            <person name="Russ C."/>
            <person name="Cuomo C."/>
            <person name="Burger G."/>
            <person name="Gray M.W."/>
            <person name="Holland P.W.H."/>
            <person name="King N."/>
            <person name="Lang F.B.F."/>
            <person name="Roger A.J."/>
            <person name="Ruiz-Trillo I."/>
            <person name="Young S.K."/>
            <person name="Zeng Q."/>
            <person name="Gargeya S."/>
            <person name="Fitzgerald M."/>
            <person name="Haas B."/>
            <person name="Abouelleil A."/>
            <person name="Alvarado L."/>
            <person name="Arachchi H.M."/>
            <person name="Berlin A."/>
            <person name="Chapman S.B."/>
            <person name="Gearin G."/>
            <person name="Goldberg J."/>
            <person name="Griggs A."/>
            <person name="Gujja S."/>
            <person name="Hansen M."/>
            <person name="Heiman D."/>
            <person name="Howarth C."/>
            <person name="Larimer J."/>
            <person name="Lui A."/>
            <person name="MacDonald P.J.P."/>
            <person name="McCowen C."/>
            <person name="Montmayeur A."/>
            <person name="Murphy C."/>
            <person name="Neiman D."/>
            <person name="Pearson M."/>
            <person name="Priest M."/>
            <person name="Roberts A."/>
            <person name="Saif S."/>
            <person name="Shea T."/>
            <person name="Sisk P."/>
            <person name="Stolte C."/>
            <person name="Sykes S."/>
            <person name="Wortman J."/>
            <person name="Nusbaum C."/>
            <person name="Birren B."/>
        </authorList>
    </citation>
    <scope>NUCLEOTIDE SEQUENCE [LARGE SCALE GENOMIC DNA]</scope>
    <source>
        <strain evidence="12 13">ATCC 38327</strain>
    </source>
</reference>
<keyword evidence="7" id="KW-0576">Peroxisome</keyword>
<dbReference type="GO" id="GO:0016829">
    <property type="term" value="F:lyase activity"/>
    <property type="evidence" value="ECO:0007669"/>
    <property type="project" value="UniProtKB-KW"/>
</dbReference>
<name>A0A0L0T998_ALLM3</name>
<sequence length="673" mass="70328">MTATVLPPEMVEALKPEYVAPLVAFLAHESNSCSGGIFECGSGWAAAVRWQRSGGFGFPHNKPLTPEAIAAQWSAITNFDDGRATYPTSAAESFQTLYANIQNTEAADAKAAAAAKKGGKKQAVPIDVEKAIKATFPSSQFAYTERDVILYALGVGATRKDLPWVYENSEQFHALPSFGIITGFAAMNAVPFGDFLPEFNPMMLLHGEQYLELKKPIPTSGTGIHDQSTMTTPRRFRHSTIPPLRVVAALLLAISTILLATTPIPSTAAAPNDLSNAIASFAAAHPDAAAAAENAVSKATTALATVPGAKPQAYLFGFTDTCTTRAADAVTALGPKLAKFNVTVEWGYDIHGVRGVKVAYTGPALPPVSVLQAAGNEICYNEGSLFIRGLGGWGGRKDGADARAPDASVTEKTSEDQAALYRLSGDLNPLHIDPQMSAMGGFDVPILHGLCTLGVSAKHVYNHYAGGDPAAVKSIKGRFAKHVFPGETLRTDMWREGNKVLFQVTVVERNVVAVANAAVEFHKIAGGAAAAAAPAAAASPAKASSGVIVDGFKASAVFQQLAASMAAQNSAARTAQVGKVKAVFQFDVKNGAGSVQTWHLDLKNGEGSLGVGAAKGKADATIAIGDDDLVSLAMGKTNGQKLFQTGKLKIKGQMMLAMKLDGIFKGAGKQSKM</sequence>
<evidence type="ECO:0000256" key="2">
    <source>
        <dbReference type="ARBA" id="ARBA00005189"/>
    </source>
</evidence>
<dbReference type="InterPro" id="IPR054357">
    <property type="entry name" value="MFE-2_N"/>
</dbReference>
<evidence type="ECO:0000256" key="6">
    <source>
        <dbReference type="ARBA" id="ARBA00023098"/>
    </source>
</evidence>
<dbReference type="GO" id="GO:0006631">
    <property type="term" value="P:fatty acid metabolic process"/>
    <property type="evidence" value="ECO:0007669"/>
    <property type="project" value="UniProtKB-KW"/>
</dbReference>
<feature type="domain" description="MaoC-like" evidence="9">
    <location>
        <begin position="403"/>
        <end position="514"/>
    </location>
</feature>
<feature type="domain" description="SCP2" evidence="10">
    <location>
        <begin position="569"/>
        <end position="665"/>
    </location>
</feature>
<dbReference type="Gene3D" id="3.10.129.10">
    <property type="entry name" value="Hotdog Thioesterase"/>
    <property type="match status" value="2"/>
</dbReference>
<dbReference type="EMBL" id="GG745371">
    <property type="protein sequence ID" value="KNE71290.1"/>
    <property type="molecule type" value="Genomic_DNA"/>
</dbReference>
<dbReference type="Pfam" id="PF22622">
    <property type="entry name" value="MFE-2_hydrat-2_N"/>
    <property type="match status" value="1"/>
</dbReference>
<evidence type="ECO:0000256" key="1">
    <source>
        <dbReference type="ARBA" id="ARBA00004275"/>
    </source>
</evidence>
<evidence type="ECO:0000256" key="5">
    <source>
        <dbReference type="ARBA" id="ARBA00023002"/>
    </source>
</evidence>
<dbReference type="VEuPathDB" id="FungiDB:AMAG_20329"/>
<dbReference type="SUPFAM" id="SSF54637">
    <property type="entry name" value="Thioesterase/thiol ester dehydrase-isomerase"/>
    <property type="match status" value="2"/>
</dbReference>
<comment type="subcellular location">
    <subcellularLocation>
        <location evidence="1">Peroxisome</location>
    </subcellularLocation>
</comment>
<dbReference type="Proteomes" id="UP000054350">
    <property type="component" value="Unassembled WGS sequence"/>
</dbReference>
<dbReference type="GO" id="GO:0016491">
    <property type="term" value="F:oxidoreductase activity"/>
    <property type="evidence" value="ECO:0007669"/>
    <property type="project" value="UniProtKB-KW"/>
</dbReference>
<feature type="domain" description="Peroxisomal multifunctional enzyme type 2-like N-terminal" evidence="11">
    <location>
        <begin position="141"/>
        <end position="223"/>
    </location>
</feature>
<evidence type="ECO:0000256" key="8">
    <source>
        <dbReference type="ARBA" id="ARBA00023239"/>
    </source>
</evidence>
<organism evidence="12 13">
    <name type="scientific">Allomyces macrogynus (strain ATCC 38327)</name>
    <name type="common">Allomyces javanicus var. macrogynus</name>
    <dbReference type="NCBI Taxonomy" id="578462"/>
    <lineage>
        <taxon>Eukaryota</taxon>
        <taxon>Fungi</taxon>
        <taxon>Fungi incertae sedis</taxon>
        <taxon>Blastocladiomycota</taxon>
        <taxon>Blastocladiomycetes</taxon>
        <taxon>Blastocladiales</taxon>
        <taxon>Blastocladiaceae</taxon>
        <taxon>Allomyces</taxon>
    </lineage>
</organism>
<comment type="similarity">
    <text evidence="3">Belongs to the short-chain dehydrogenases/reductases (SDR) family.</text>
</comment>
<protein>
    <recommendedName>
        <fullName evidence="14">SCP2 domain-containing protein</fullName>
    </recommendedName>
</protein>
<dbReference type="AlphaFoldDB" id="A0A0L0T998"/>
<evidence type="ECO:0000259" key="9">
    <source>
        <dbReference type="Pfam" id="PF01575"/>
    </source>
</evidence>